<gene>
    <name evidence="1" type="ORF">METZ01_LOCUS95002</name>
</gene>
<organism evidence="1">
    <name type="scientific">marine metagenome</name>
    <dbReference type="NCBI Taxonomy" id="408172"/>
    <lineage>
        <taxon>unclassified sequences</taxon>
        <taxon>metagenomes</taxon>
        <taxon>ecological metagenomes</taxon>
    </lineage>
</organism>
<dbReference type="Gene3D" id="3.90.1200.10">
    <property type="match status" value="1"/>
</dbReference>
<protein>
    <recommendedName>
        <fullName evidence="2">Protein kinase domain-containing protein</fullName>
    </recommendedName>
</protein>
<accession>A0A381VQW8</accession>
<dbReference type="InterPro" id="IPR008271">
    <property type="entry name" value="Ser/Thr_kinase_AS"/>
</dbReference>
<dbReference type="GO" id="GO:0004672">
    <property type="term" value="F:protein kinase activity"/>
    <property type="evidence" value="ECO:0007669"/>
    <property type="project" value="InterPro"/>
</dbReference>
<dbReference type="InterPro" id="IPR011009">
    <property type="entry name" value="Kinase-like_dom_sf"/>
</dbReference>
<evidence type="ECO:0000313" key="1">
    <source>
        <dbReference type="EMBL" id="SVA42148.1"/>
    </source>
</evidence>
<evidence type="ECO:0008006" key="2">
    <source>
        <dbReference type="Google" id="ProtNLM"/>
    </source>
</evidence>
<reference evidence="1" key="1">
    <citation type="submission" date="2018-05" db="EMBL/GenBank/DDBJ databases">
        <authorList>
            <person name="Lanie J.A."/>
            <person name="Ng W.-L."/>
            <person name="Kazmierczak K.M."/>
            <person name="Andrzejewski T.M."/>
            <person name="Davidsen T.M."/>
            <person name="Wayne K.J."/>
            <person name="Tettelin H."/>
            <person name="Glass J.I."/>
            <person name="Rusch D."/>
            <person name="Podicherti R."/>
            <person name="Tsui H.-C.T."/>
            <person name="Winkler M.E."/>
        </authorList>
    </citation>
    <scope>NUCLEOTIDE SEQUENCE</scope>
</reference>
<dbReference type="PROSITE" id="PS00108">
    <property type="entry name" value="PROTEIN_KINASE_ST"/>
    <property type="match status" value="1"/>
</dbReference>
<dbReference type="AlphaFoldDB" id="A0A381VQW8"/>
<name>A0A381VQW8_9ZZZZ</name>
<dbReference type="EMBL" id="UINC01009398">
    <property type="protein sequence ID" value="SVA42148.1"/>
    <property type="molecule type" value="Genomic_DNA"/>
</dbReference>
<sequence>MTLLKKTYEKENLHWEWELILERCNLIEHASRNFDFIPKVKFINLDNELIYNQTLVEKHNFNKIEKNEKLEILHYFANNLQKMTDFGLIHGDIKRSNVVFDGIKLNLIDWEPSFKLYFEALIKIVLKRMLIKK</sequence>
<proteinExistence type="predicted"/>
<dbReference type="SUPFAM" id="SSF56112">
    <property type="entry name" value="Protein kinase-like (PK-like)"/>
    <property type="match status" value="1"/>
</dbReference>